<proteinExistence type="predicted"/>
<sequence>MCGPAGSGKSTLARALEARGLVRLSFDQTAWDRGFHAMPLPEQVHREIEAQLRERLVTVVTGGEDVVLDFSFWSRRMRADYRALVRPLGVEPVTIHVATDRATALQRVAGRATGHGDDFRLPERLAATYFDHFEPPTPDEGPLVITAGDDPPARQLAAIEAVIGPVPGSAGRARPRVVAPGEP</sequence>
<dbReference type="SUPFAM" id="SSF52540">
    <property type="entry name" value="P-loop containing nucleoside triphosphate hydrolases"/>
    <property type="match status" value="1"/>
</dbReference>
<organism evidence="1 2">
    <name type="scientific">Occultella gossypii</name>
    <dbReference type="NCBI Taxonomy" id="2800820"/>
    <lineage>
        <taxon>Bacteria</taxon>
        <taxon>Bacillati</taxon>
        <taxon>Actinomycetota</taxon>
        <taxon>Actinomycetes</taxon>
        <taxon>Micrococcales</taxon>
        <taxon>Ruaniaceae</taxon>
        <taxon>Occultella</taxon>
    </lineage>
</organism>
<evidence type="ECO:0000313" key="1">
    <source>
        <dbReference type="EMBL" id="MBZ2198008.1"/>
    </source>
</evidence>
<reference evidence="1 2" key="1">
    <citation type="submission" date="2021-04" db="EMBL/GenBank/DDBJ databases">
        <title>Ruania sp. nov., isolated from sandy soil of mangrove forest.</title>
        <authorList>
            <person name="Ge X."/>
            <person name="Huang R."/>
            <person name="Liu W."/>
        </authorList>
    </citation>
    <scope>NUCLEOTIDE SEQUENCE [LARGE SCALE GENOMIC DNA]</scope>
    <source>
        <strain evidence="1 2">N2-46</strain>
    </source>
</reference>
<dbReference type="Proteomes" id="UP000826651">
    <property type="component" value="Unassembled WGS sequence"/>
</dbReference>
<keyword evidence="2" id="KW-1185">Reference proteome</keyword>
<accession>A0ABS7SFH6</accession>
<protein>
    <submittedName>
        <fullName evidence="1">ATP-binding protein</fullName>
    </submittedName>
</protein>
<name>A0ABS7SFH6_9MICO</name>
<dbReference type="Gene3D" id="3.40.50.300">
    <property type="entry name" value="P-loop containing nucleotide triphosphate hydrolases"/>
    <property type="match status" value="1"/>
</dbReference>
<gene>
    <name evidence="1" type="ORF">KCQ71_17765</name>
</gene>
<keyword evidence="1" id="KW-0067">ATP-binding</keyword>
<dbReference type="EMBL" id="JAGSHT010000017">
    <property type="protein sequence ID" value="MBZ2198008.1"/>
    <property type="molecule type" value="Genomic_DNA"/>
</dbReference>
<evidence type="ECO:0000313" key="2">
    <source>
        <dbReference type="Proteomes" id="UP000826651"/>
    </source>
</evidence>
<dbReference type="InterPro" id="IPR027417">
    <property type="entry name" value="P-loop_NTPase"/>
</dbReference>
<dbReference type="GO" id="GO:0005524">
    <property type="term" value="F:ATP binding"/>
    <property type="evidence" value="ECO:0007669"/>
    <property type="project" value="UniProtKB-KW"/>
</dbReference>
<keyword evidence="1" id="KW-0547">Nucleotide-binding</keyword>
<comment type="caution">
    <text evidence="1">The sequence shown here is derived from an EMBL/GenBank/DDBJ whole genome shotgun (WGS) entry which is preliminary data.</text>
</comment>
<dbReference type="Pfam" id="PF13671">
    <property type="entry name" value="AAA_33"/>
    <property type="match status" value="1"/>
</dbReference>